<keyword evidence="1 4" id="KW-0378">Hydrolase</keyword>
<keyword evidence="1" id="KW-0997">Cell inner membrane</keyword>
<dbReference type="GO" id="GO:0009395">
    <property type="term" value="P:phospholipid catabolic process"/>
    <property type="evidence" value="ECO:0007669"/>
    <property type="project" value="UniProtKB-KW"/>
</dbReference>
<dbReference type="GO" id="GO:0005886">
    <property type="term" value="C:plasma membrane"/>
    <property type="evidence" value="ECO:0007669"/>
    <property type="project" value="UniProtKB-SubCell"/>
</dbReference>
<keyword evidence="1" id="KW-0595">Phospholipid degradation</keyword>
<dbReference type="PIRSF" id="PIRSF006162">
    <property type="entry name" value="PgpA"/>
    <property type="match status" value="1"/>
</dbReference>
<comment type="caution">
    <text evidence="4">The sequence shown here is derived from an EMBL/GenBank/DDBJ whole genome shotgun (WGS) entry which is preliminary data.</text>
</comment>
<evidence type="ECO:0000259" key="3">
    <source>
        <dbReference type="Pfam" id="PF04608"/>
    </source>
</evidence>
<keyword evidence="1 2" id="KW-0812">Transmembrane</keyword>
<dbReference type="CDD" id="cd06971">
    <property type="entry name" value="PgpA"/>
    <property type="match status" value="1"/>
</dbReference>
<dbReference type="PANTHER" id="PTHR36305">
    <property type="entry name" value="PHOSPHATIDYLGLYCEROPHOSPHATASE A"/>
    <property type="match status" value="1"/>
</dbReference>
<evidence type="ECO:0000313" key="5">
    <source>
        <dbReference type="Proteomes" id="UP001178148"/>
    </source>
</evidence>
<dbReference type="GO" id="GO:0046872">
    <property type="term" value="F:metal ion binding"/>
    <property type="evidence" value="ECO:0007669"/>
    <property type="project" value="UniProtKB-KW"/>
</dbReference>
<keyword evidence="1" id="KW-0460">Magnesium</keyword>
<dbReference type="InterPro" id="IPR026037">
    <property type="entry name" value="PgpA"/>
</dbReference>
<gene>
    <name evidence="4" type="ORF">QS748_08555</name>
</gene>
<keyword evidence="1" id="KW-1208">Phospholipid metabolism</keyword>
<dbReference type="PANTHER" id="PTHR36305:SF1">
    <property type="entry name" value="PHOSPHATIDYLGLYCEROPHOSPHATASE A"/>
    <property type="match status" value="1"/>
</dbReference>
<dbReference type="EC" id="3.1.3.27" evidence="1"/>
<keyword evidence="2" id="KW-1133">Transmembrane helix</keyword>
<dbReference type="InterPro" id="IPR036681">
    <property type="entry name" value="PgpA-like_sf"/>
</dbReference>
<feature type="domain" description="YutG/PgpA" evidence="3">
    <location>
        <begin position="15"/>
        <end position="151"/>
    </location>
</feature>
<dbReference type="GO" id="GO:0008962">
    <property type="term" value="F:phosphatidylglycerophosphatase activity"/>
    <property type="evidence" value="ECO:0007669"/>
    <property type="project" value="UniProtKB-EC"/>
</dbReference>
<keyword evidence="1" id="KW-0442">Lipid degradation</keyword>
<dbReference type="AlphaFoldDB" id="A0AA90P1C3"/>
<evidence type="ECO:0000256" key="2">
    <source>
        <dbReference type="SAM" id="Phobius"/>
    </source>
</evidence>
<reference evidence="4 5" key="1">
    <citation type="journal article" date="2023" name="bioRxiv">
        <title>An intranuclear bacterial parasite of deep-sea mussels expresses apoptosis inhibitors acquired from its host.</title>
        <authorList>
            <person name="Gonzalez Porras M.A."/>
            <person name="Assie A."/>
            <person name="Tietjen M."/>
            <person name="Violette M."/>
            <person name="Kleiner M."/>
            <person name="Gruber-Vodicka H."/>
            <person name="Dubilier N."/>
            <person name="Leisch N."/>
        </authorList>
    </citation>
    <scope>NUCLEOTIDE SEQUENCE [LARGE SCALE GENOMIC DNA]</scope>
    <source>
        <strain evidence="4">IAP13</strain>
    </source>
</reference>
<keyword evidence="1" id="KW-0443">Lipid metabolism</keyword>
<dbReference type="SUPFAM" id="SSF101307">
    <property type="entry name" value="YutG-like"/>
    <property type="match status" value="1"/>
</dbReference>
<dbReference type="EMBL" id="JASXSV010000011">
    <property type="protein sequence ID" value="MDP0589226.1"/>
    <property type="molecule type" value="Genomic_DNA"/>
</dbReference>
<dbReference type="Pfam" id="PF04608">
    <property type="entry name" value="PgpA"/>
    <property type="match status" value="1"/>
</dbReference>
<comment type="cofactor">
    <cofactor evidence="1">
        <name>Mg(2+)</name>
        <dbReference type="ChEBI" id="CHEBI:18420"/>
    </cofactor>
</comment>
<comment type="pathway">
    <text evidence="1">Phospholipid metabolism; phosphatidylglycerol biosynthesis; phosphatidylglycerol from CDP-diacylglycerol: step 2/2.</text>
</comment>
<feature type="transmembrane region" description="Helical" evidence="2">
    <location>
        <begin position="49"/>
        <end position="66"/>
    </location>
</feature>
<comment type="catalytic activity">
    <reaction evidence="1">
        <text>a 1,2-diacyl-sn-glycero-3-phospho-(1'-sn-glycero-3'-phosphate) + H2O = a 1,2-diacyl-sn-glycero-3-phospho-(1'-sn-glycerol) + phosphate</text>
        <dbReference type="Rhea" id="RHEA:33751"/>
        <dbReference type="ChEBI" id="CHEBI:15377"/>
        <dbReference type="ChEBI" id="CHEBI:43474"/>
        <dbReference type="ChEBI" id="CHEBI:60110"/>
        <dbReference type="ChEBI" id="CHEBI:64716"/>
        <dbReference type="EC" id="3.1.3.27"/>
    </reaction>
</comment>
<name>A0AA90P1C3_9GAMM</name>
<sequence length="161" mass="18058">MNAKPNVWSNPIHFLAFGLGSGLSAKAPGTMGTIAAVPFYLLMQSLSPWKYFLLLVIAIVIGIWLCDRASKDLGVHDHQGIVWDEFCGYWFTMLLAPAGWGWVLYGFILFRVFDIWKPWPINWLDAHVGGGVGIMIDDIVAGFFALSVLQLTAYFIYTHYP</sequence>
<organism evidence="4 5">
    <name type="scientific">Candidatus Endonucleibacter bathymodioli</name>
    <dbReference type="NCBI Taxonomy" id="539814"/>
    <lineage>
        <taxon>Bacteria</taxon>
        <taxon>Pseudomonadati</taxon>
        <taxon>Pseudomonadota</taxon>
        <taxon>Gammaproteobacteria</taxon>
        <taxon>Oceanospirillales</taxon>
        <taxon>Endozoicomonadaceae</taxon>
        <taxon>Candidatus Endonucleibacter</taxon>
    </lineage>
</organism>
<feature type="transmembrane region" description="Helical" evidence="2">
    <location>
        <begin position="133"/>
        <end position="157"/>
    </location>
</feature>
<accession>A0AA90P1C3</accession>
<evidence type="ECO:0000313" key="4">
    <source>
        <dbReference type="EMBL" id="MDP0589226.1"/>
    </source>
</evidence>
<comment type="function">
    <text evidence="1">Lipid phosphatase which dephosphorylates phosphatidylglycerophosphate (PGP) to phosphatidylglycerol (PG).</text>
</comment>
<protein>
    <recommendedName>
        <fullName evidence="1">Phosphatidylglycerophosphatase A</fullName>
        <ecNumber evidence="1">3.1.3.27</ecNumber>
    </recommendedName>
    <alternativeName>
        <fullName evidence="1">Phosphatidylglycerolphosphate phosphatase A</fullName>
    </alternativeName>
</protein>
<keyword evidence="1" id="KW-1003">Cell membrane</keyword>
<proteinExistence type="predicted"/>
<feature type="transmembrane region" description="Helical" evidence="2">
    <location>
        <begin position="87"/>
        <end position="113"/>
    </location>
</feature>
<dbReference type="Proteomes" id="UP001178148">
    <property type="component" value="Unassembled WGS sequence"/>
</dbReference>
<evidence type="ECO:0000256" key="1">
    <source>
        <dbReference type="PIRNR" id="PIRNR006162"/>
    </source>
</evidence>
<keyword evidence="5" id="KW-1185">Reference proteome</keyword>
<comment type="subcellular location">
    <subcellularLocation>
        <location evidence="1">Cell inner membrane</location>
        <topology evidence="1">Multi-pass membrane protein</topology>
    </subcellularLocation>
</comment>
<keyword evidence="1 2" id="KW-0472">Membrane</keyword>
<keyword evidence="1" id="KW-0479">Metal-binding</keyword>
<dbReference type="InterPro" id="IPR007686">
    <property type="entry name" value="YutG/PgpA"/>
</dbReference>